<proteinExistence type="predicted"/>
<keyword evidence="3" id="KW-1185">Reference proteome</keyword>
<feature type="region of interest" description="Disordered" evidence="1">
    <location>
        <begin position="1"/>
        <end position="32"/>
    </location>
</feature>
<organism evidence="2 3">
    <name type="scientific">Dactylonectria macrodidyma</name>
    <dbReference type="NCBI Taxonomy" id="307937"/>
    <lineage>
        <taxon>Eukaryota</taxon>
        <taxon>Fungi</taxon>
        <taxon>Dikarya</taxon>
        <taxon>Ascomycota</taxon>
        <taxon>Pezizomycotina</taxon>
        <taxon>Sordariomycetes</taxon>
        <taxon>Hypocreomycetidae</taxon>
        <taxon>Hypocreales</taxon>
        <taxon>Nectriaceae</taxon>
        <taxon>Dactylonectria</taxon>
    </lineage>
</organism>
<evidence type="ECO:0000256" key="1">
    <source>
        <dbReference type="SAM" id="MobiDB-lite"/>
    </source>
</evidence>
<comment type="caution">
    <text evidence="2">The sequence shown here is derived from an EMBL/GenBank/DDBJ whole genome shotgun (WGS) entry which is preliminary data.</text>
</comment>
<protein>
    <submittedName>
        <fullName evidence="2">Uncharacterized protein</fullName>
    </submittedName>
</protein>
<sequence>MKMASCSTLEVFDQSPPTHPAAMPTSHRAPEDLSPLEAKDWVSDFIERIAEVPHPELTGLLDFVLAQNSSPCGRRRLSRARRNVSYLVSQLNQADWETGDDGEHTEPMAVISGPNDSTEQAVSRVKLLSQPFDEFLSDALSQIEGLDGPNDAEELTFRNMSDLTDGTGAIESNHGHKLIDKLNRVGQSQQKVSLHYAMTATEFTRWFESKIQHFTPLTRKDDEANLRSTLLQKFPGRRLAERRQALTRCLMQGRKWNKLVQKFGYGILFMKPMQLAVLTNGDVNKLIELLPNSSEKMFVIGLLNTQFDHLRMEGRLNVKGFLNELHCKFPDLDLID</sequence>
<dbReference type="OrthoDB" id="5084510at2759"/>
<gene>
    <name evidence="2" type="ORF">EDB81DRAFT_119836</name>
</gene>
<name>A0A9P9E936_9HYPO</name>
<evidence type="ECO:0000313" key="2">
    <source>
        <dbReference type="EMBL" id="KAH7132869.1"/>
    </source>
</evidence>
<dbReference type="EMBL" id="JAGMUV010000016">
    <property type="protein sequence ID" value="KAH7132869.1"/>
    <property type="molecule type" value="Genomic_DNA"/>
</dbReference>
<accession>A0A9P9E936</accession>
<evidence type="ECO:0000313" key="3">
    <source>
        <dbReference type="Proteomes" id="UP000738349"/>
    </source>
</evidence>
<dbReference type="Proteomes" id="UP000738349">
    <property type="component" value="Unassembled WGS sequence"/>
</dbReference>
<dbReference type="AlphaFoldDB" id="A0A9P9E936"/>
<reference evidence="2" key="1">
    <citation type="journal article" date="2021" name="Nat. Commun.">
        <title>Genetic determinants of endophytism in the Arabidopsis root mycobiome.</title>
        <authorList>
            <person name="Mesny F."/>
            <person name="Miyauchi S."/>
            <person name="Thiergart T."/>
            <person name="Pickel B."/>
            <person name="Atanasova L."/>
            <person name="Karlsson M."/>
            <person name="Huettel B."/>
            <person name="Barry K.W."/>
            <person name="Haridas S."/>
            <person name="Chen C."/>
            <person name="Bauer D."/>
            <person name="Andreopoulos W."/>
            <person name="Pangilinan J."/>
            <person name="LaButti K."/>
            <person name="Riley R."/>
            <person name="Lipzen A."/>
            <person name="Clum A."/>
            <person name="Drula E."/>
            <person name="Henrissat B."/>
            <person name="Kohler A."/>
            <person name="Grigoriev I.V."/>
            <person name="Martin F.M."/>
            <person name="Hacquard S."/>
        </authorList>
    </citation>
    <scope>NUCLEOTIDE SEQUENCE</scope>
    <source>
        <strain evidence="2">MPI-CAGE-AT-0147</strain>
    </source>
</reference>